<evidence type="ECO:0000256" key="8">
    <source>
        <dbReference type="HAMAP-Rule" id="MF_00500"/>
    </source>
</evidence>
<evidence type="ECO:0000256" key="4">
    <source>
        <dbReference type="ARBA" id="ARBA00022884"/>
    </source>
</evidence>
<gene>
    <name evidence="8 10" type="primary">rpsT</name>
    <name evidence="10" type="ORF">Ark11_1382</name>
</gene>
<feature type="region of interest" description="Disordered" evidence="9">
    <location>
        <begin position="1"/>
        <end position="26"/>
    </location>
</feature>
<dbReference type="EMBL" id="LN906597">
    <property type="protein sequence ID" value="CUT18183.1"/>
    <property type="molecule type" value="Genomic_DNA"/>
</dbReference>
<name>A0A0S4M329_9BURK</name>
<evidence type="ECO:0000256" key="1">
    <source>
        <dbReference type="ARBA" id="ARBA00003134"/>
    </source>
</evidence>
<dbReference type="GO" id="GO:0015935">
    <property type="term" value="C:small ribosomal subunit"/>
    <property type="evidence" value="ECO:0007669"/>
    <property type="project" value="TreeGrafter"/>
</dbReference>
<dbReference type="Proteomes" id="UP000198651">
    <property type="component" value="Chromosome I"/>
</dbReference>
<accession>A0A0S4M329</accession>
<evidence type="ECO:0000256" key="3">
    <source>
        <dbReference type="ARBA" id="ARBA00022730"/>
    </source>
</evidence>
<dbReference type="OrthoDB" id="9807974at2"/>
<dbReference type="HAMAP" id="MF_00500">
    <property type="entry name" value="Ribosomal_bS20"/>
    <property type="match status" value="1"/>
</dbReference>
<dbReference type="PANTHER" id="PTHR33398:SF1">
    <property type="entry name" value="SMALL RIBOSOMAL SUBUNIT PROTEIN BS20C"/>
    <property type="match status" value="1"/>
</dbReference>
<comment type="similarity">
    <text evidence="2 8">Belongs to the bacterial ribosomal protein bS20 family.</text>
</comment>
<sequence>MANSASSRKRSIQSEKRRQRNASLRSSFRTALKKVRVAIGSGNADEALLVFNSAASVIDKICSKGIIHPNRASRCKSRLIHRIKSLGVASS</sequence>
<dbReference type="SUPFAM" id="SSF46992">
    <property type="entry name" value="Ribosomal protein S20"/>
    <property type="match status" value="1"/>
</dbReference>
<dbReference type="InterPro" id="IPR002583">
    <property type="entry name" value="Ribosomal_bS20"/>
</dbReference>
<evidence type="ECO:0000256" key="7">
    <source>
        <dbReference type="ARBA" id="ARBA00035136"/>
    </source>
</evidence>
<dbReference type="GO" id="GO:0070181">
    <property type="term" value="F:small ribosomal subunit rRNA binding"/>
    <property type="evidence" value="ECO:0007669"/>
    <property type="project" value="TreeGrafter"/>
</dbReference>
<protein>
    <recommendedName>
        <fullName evidence="7 8">Small ribosomal subunit protein bS20</fullName>
    </recommendedName>
</protein>
<organism evidence="10 11">
    <name type="scientific">Candidatus Ichthyocystis hellenicum</name>
    <dbReference type="NCBI Taxonomy" id="1561003"/>
    <lineage>
        <taxon>Bacteria</taxon>
        <taxon>Pseudomonadati</taxon>
        <taxon>Pseudomonadota</taxon>
        <taxon>Betaproteobacteria</taxon>
        <taxon>Burkholderiales</taxon>
        <taxon>Candidatus Ichthyocystis</taxon>
    </lineage>
</organism>
<dbReference type="NCBIfam" id="TIGR00029">
    <property type="entry name" value="S20"/>
    <property type="match status" value="1"/>
</dbReference>
<keyword evidence="4 8" id="KW-0694">RNA-binding</keyword>
<reference evidence="11" key="1">
    <citation type="submission" date="2015-11" db="EMBL/GenBank/DDBJ databases">
        <authorList>
            <person name="Seth-Smith H.M.B."/>
        </authorList>
    </citation>
    <scope>NUCLEOTIDE SEQUENCE [LARGE SCALE GENOMIC DNA]</scope>
    <source>
        <strain evidence="11">2013Ark11</strain>
    </source>
</reference>
<keyword evidence="6 8" id="KW-0687">Ribonucleoprotein</keyword>
<dbReference type="GO" id="GO:0005829">
    <property type="term" value="C:cytosol"/>
    <property type="evidence" value="ECO:0007669"/>
    <property type="project" value="TreeGrafter"/>
</dbReference>
<evidence type="ECO:0000256" key="2">
    <source>
        <dbReference type="ARBA" id="ARBA00007634"/>
    </source>
</evidence>
<comment type="function">
    <text evidence="1 8">Binds directly to 16S ribosomal RNA.</text>
</comment>
<dbReference type="Pfam" id="PF01649">
    <property type="entry name" value="Ribosomal_S20p"/>
    <property type="match status" value="1"/>
</dbReference>
<dbReference type="PANTHER" id="PTHR33398">
    <property type="entry name" value="30S RIBOSOMAL PROTEIN S20"/>
    <property type="match status" value="1"/>
</dbReference>
<dbReference type="STRING" id="1561003.Ark11_1382"/>
<dbReference type="Gene3D" id="1.20.58.110">
    <property type="entry name" value="Ribosomal protein S20"/>
    <property type="match status" value="1"/>
</dbReference>
<evidence type="ECO:0000313" key="10">
    <source>
        <dbReference type="EMBL" id="CUT18183.1"/>
    </source>
</evidence>
<dbReference type="InterPro" id="IPR036510">
    <property type="entry name" value="Ribosomal_bS20_sf"/>
</dbReference>
<evidence type="ECO:0000256" key="5">
    <source>
        <dbReference type="ARBA" id="ARBA00022980"/>
    </source>
</evidence>
<keyword evidence="3 8" id="KW-0699">rRNA-binding</keyword>
<evidence type="ECO:0000256" key="6">
    <source>
        <dbReference type="ARBA" id="ARBA00023274"/>
    </source>
</evidence>
<evidence type="ECO:0000256" key="9">
    <source>
        <dbReference type="SAM" id="MobiDB-lite"/>
    </source>
</evidence>
<evidence type="ECO:0000313" key="11">
    <source>
        <dbReference type="Proteomes" id="UP000198651"/>
    </source>
</evidence>
<dbReference type="RefSeq" id="WP_092343256.1">
    <property type="nucleotide sequence ID" value="NZ_LN906597.1"/>
</dbReference>
<proteinExistence type="inferred from homology"/>
<dbReference type="GO" id="GO:0003735">
    <property type="term" value="F:structural constituent of ribosome"/>
    <property type="evidence" value="ECO:0007669"/>
    <property type="project" value="InterPro"/>
</dbReference>
<dbReference type="FunFam" id="1.20.58.110:FF:000001">
    <property type="entry name" value="30S ribosomal protein S20"/>
    <property type="match status" value="1"/>
</dbReference>
<keyword evidence="5 8" id="KW-0689">Ribosomal protein</keyword>
<keyword evidence="11" id="KW-1185">Reference proteome</keyword>
<dbReference type="AlphaFoldDB" id="A0A0S4M329"/>
<dbReference type="GO" id="GO:0006412">
    <property type="term" value="P:translation"/>
    <property type="evidence" value="ECO:0007669"/>
    <property type="project" value="UniProtKB-UniRule"/>
</dbReference>